<keyword evidence="12 16" id="KW-0408">Iron</keyword>
<proteinExistence type="inferred from homology"/>
<dbReference type="GO" id="GO:0003958">
    <property type="term" value="F:NADPH-hemoprotein reductase activity"/>
    <property type="evidence" value="ECO:0007669"/>
    <property type="project" value="UniProtKB-UniRule"/>
</dbReference>
<dbReference type="Gene3D" id="1.20.990.10">
    <property type="entry name" value="NADPH-cytochrome p450 Reductase, Chain A, domain 3"/>
    <property type="match status" value="1"/>
</dbReference>
<comment type="cofactor">
    <cofactor evidence="16">
        <name>FAD</name>
        <dbReference type="ChEBI" id="CHEBI:57692"/>
    </cofactor>
    <cofactor evidence="16">
        <name>FMN</name>
        <dbReference type="ChEBI" id="CHEBI:58210"/>
    </cofactor>
</comment>
<dbReference type="InterPro" id="IPR023173">
    <property type="entry name" value="NADPH_Cyt_P450_Rdtase_alpha"/>
</dbReference>
<dbReference type="FunFam" id="1.20.990.10:FF:000011">
    <property type="entry name" value="Bifunctional cytochrome P450/NADPH--P450 reductase"/>
    <property type="match status" value="1"/>
</dbReference>
<keyword evidence="7 16" id="KW-0479">Metal-binding</keyword>
<evidence type="ECO:0000256" key="4">
    <source>
        <dbReference type="ARBA" id="ARBA00022617"/>
    </source>
</evidence>
<evidence type="ECO:0000256" key="14">
    <source>
        <dbReference type="ARBA" id="ARBA00047827"/>
    </source>
</evidence>
<evidence type="ECO:0000256" key="17">
    <source>
        <dbReference type="PIRSR" id="PIRSR000209-1"/>
    </source>
</evidence>
<accession>A0A2J5I767</accession>
<dbReference type="PROSITE" id="PS00086">
    <property type="entry name" value="CYTOCHROME_P450"/>
    <property type="match status" value="1"/>
</dbReference>
<keyword evidence="11 16" id="KW-0560">Oxidoreductase</keyword>
<dbReference type="SUPFAM" id="SSF63380">
    <property type="entry name" value="Riboflavin synthase domain-like"/>
    <property type="match status" value="1"/>
</dbReference>
<dbReference type="InterPro" id="IPR001433">
    <property type="entry name" value="OxRdtase_FAD/NAD-bd"/>
</dbReference>
<dbReference type="Gene3D" id="2.40.30.10">
    <property type="entry name" value="Translation factors"/>
    <property type="match status" value="1"/>
</dbReference>
<sequence length="1077" mass="119752">MVEIPEPSGLPFLGNIGSIDQDFPLGSFVSLADELGEIYRLRFPGSSVVVVSTHALVDETCDETRFRKSLYPALKHLRDGAHDGLFTAEMGEVNWDIAHRVLMPAFGPLSIRGMFDEMHDIASQLALKWARYGHDVPIMVTDDFTRLAFDTLAICSMGYRFNSYYSPTLHPFIQAMADFLTEGGEKSLRPPLPGIFFRAREQKFQNAIAVLRETAKGVFTVRKAGQSDSNDLLAAMLRGVDAQTGRKMTDESIMDNMITFLIAGHETTAGLLSFVFYQLLTDPEIYRKAQQEVDAVVGQGVIDVSHLSKLPYINGILRETLRFNAPIPQYTVEAFEDTLLAGKYPVRAGEPIINLLAKSHLDPAVYGDDAGFFRPERMLDDAFNARQKKFPNAWKPFGNGIRACLGRAFAWQEALLAMAMLLQNFDFSLQPNYQLHIKQTLTIRPKDMIMRATLRHGLTPTTLERRLTGLAAETPRSQTSTESAADAQTGIPLTVLYGTNSGTCDTLARRIAVDAPSRGFRVVQCDSLDRARDALPRGAPIVIVTPSYEGQPPDNAKQFVAWLEDLNHDDQPLRDVSYAVFGCGHKEWAQTLHRIPKLVDSTLEQLGATRLTDLGLTDVASDELFSTFETWAEHTLWPQLMARYTPGTVSPSVSPRPEVGVEVTMCKSRTQVLRQDVGQATVVDTQVLTSEMEKERRKIHLEIRLPEGLRYSAGDYLAILPINPPETVRRAMRQFKLPWDAQVKIAASSPTTALPTGRPVAASDILSSYVELSQPTTRKDLTTLAGATTDADTKVALETYANDTYADDILAKSVSVLDILEIYPAIDLPLGSFLLMLPSMRLRQYSISSSPLWNPKHATITLSILDAPSRSSQGGHRHLGVASSYLESLRPGDIIQVTTRKSGGGFSMPDEPDRTPMICIAAGTGLAPFRGFLQERAALSLQSRPLAPALLFFGCRAPGQDDLYREQLEEWQRQGVVDVRWAFSRAADESEGCAHINDRIWHDRQDIVDLWRNGANVFVCGSRGVADSAKGAILQIFREETTHREEDDEGQVDADEDRAEAWFQEQRNFRYLMDVFD</sequence>
<comment type="cofactor">
    <cofactor evidence="1 16 17">
        <name>heme</name>
        <dbReference type="ChEBI" id="CHEBI:30413"/>
    </cofactor>
</comment>
<dbReference type="InterPro" id="IPR029039">
    <property type="entry name" value="Flavoprotein-like_sf"/>
</dbReference>
<dbReference type="InterPro" id="IPR001128">
    <property type="entry name" value="Cyt_P450"/>
</dbReference>
<dbReference type="EMBL" id="KZ559503">
    <property type="protein sequence ID" value="PLN85682.1"/>
    <property type="molecule type" value="Genomic_DNA"/>
</dbReference>
<dbReference type="GO" id="GO:0050660">
    <property type="term" value="F:flavin adenine dinucleotide binding"/>
    <property type="evidence" value="ECO:0007669"/>
    <property type="project" value="TreeGrafter"/>
</dbReference>
<evidence type="ECO:0000256" key="7">
    <source>
        <dbReference type="ARBA" id="ARBA00022723"/>
    </source>
</evidence>
<dbReference type="Gene3D" id="3.40.50.80">
    <property type="entry name" value="Nucleotide-binding domain of ferredoxin-NADP reductase (FNR) module"/>
    <property type="match status" value="1"/>
</dbReference>
<dbReference type="InterPro" id="IPR001709">
    <property type="entry name" value="Flavoprot_Pyr_Nucl_cyt_Rdtase"/>
</dbReference>
<dbReference type="OrthoDB" id="1470350at2759"/>
<comment type="catalytic activity">
    <reaction evidence="14 16">
        <text>an organic molecule + reduced [NADPH--hemoprotein reductase] + O2 = an alcohol + oxidized [NADPH--hemoprotein reductase] + H2O + H(+)</text>
        <dbReference type="Rhea" id="RHEA:17149"/>
        <dbReference type="Rhea" id="RHEA-COMP:11964"/>
        <dbReference type="Rhea" id="RHEA-COMP:11965"/>
        <dbReference type="ChEBI" id="CHEBI:15377"/>
        <dbReference type="ChEBI" id="CHEBI:15378"/>
        <dbReference type="ChEBI" id="CHEBI:15379"/>
        <dbReference type="ChEBI" id="CHEBI:30879"/>
        <dbReference type="ChEBI" id="CHEBI:57618"/>
        <dbReference type="ChEBI" id="CHEBI:58210"/>
        <dbReference type="ChEBI" id="CHEBI:142491"/>
        <dbReference type="EC" id="1.14.14.1"/>
    </reaction>
</comment>
<dbReference type="InterPro" id="IPR001094">
    <property type="entry name" value="Flavdoxin-like"/>
</dbReference>
<dbReference type="GO" id="GO:0070330">
    <property type="term" value="F:aromatase activity"/>
    <property type="evidence" value="ECO:0007669"/>
    <property type="project" value="UniProtKB-UniRule"/>
</dbReference>
<keyword evidence="21" id="KW-1185">Reference proteome</keyword>
<dbReference type="GO" id="GO:0005506">
    <property type="term" value="F:iron ion binding"/>
    <property type="evidence" value="ECO:0007669"/>
    <property type="project" value="UniProtKB-UniRule"/>
</dbReference>
<keyword evidence="4 16" id="KW-0349">Heme</keyword>
<keyword evidence="8 16" id="KW-0274">FAD</keyword>
<comment type="similarity">
    <text evidence="2 16">In the N-terminal section; belongs to the cytochrome P450 family.</text>
</comment>
<dbReference type="Pfam" id="PF00175">
    <property type="entry name" value="NAD_binding_1"/>
    <property type="match status" value="1"/>
</dbReference>
<evidence type="ECO:0000256" key="12">
    <source>
        <dbReference type="ARBA" id="ARBA00023004"/>
    </source>
</evidence>
<dbReference type="CDD" id="cd11068">
    <property type="entry name" value="CYP120A1"/>
    <property type="match status" value="1"/>
</dbReference>
<dbReference type="PRINTS" id="PR00369">
    <property type="entry name" value="FLAVODOXIN"/>
</dbReference>
<evidence type="ECO:0000256" key="1">
    <source>
        <dbReference type="ARBA" id="ARBA00001971"/>
    </source>
</evidence>
<protein>
    <recommendedName>
        <fullName evidence="16">Bifunctional cytochrome P450/NADPH--P450 reductase</fullName>
    </recommendedName>
    <domain>
        <recommendedName>
            <fullName evidence="16">Cytochrome P450</fullName>
            <ecNumber evidence="16">1.14.14.1</ecNumber>
        </recommendedName>
    </domain>
    <domain>
        <recommendedName>
            <fullName evidence="16">NADPH--cytochrome P450 reductase</fullName>
            <ecNumber evidence="16">1.6.2.4</ecNumber>
        </recommendedName>
    </domain>
</protein>
<dbReference type="InterPro" id="IPR036396">
    <property type="entry name" value="Cyt_P450_sf"/>
</dbReference>
<dbReference type="InterPro" id="IPR017938">
    <property type="entry name" value="Riboflavin_synthase-like_b-brl"/>
</dbReference>
<keyword evidence="10 16" id="KW-0249">Electron transport</keyword>
<dbReference type="SUPFAM" id="SSF48264">
    <property type="entry name" value="Cytochrome P450"/>
    <property type="match status" value="1"/>
</dbReference>
<gene>
    <name evidence="20" type="ORF">BDW42DRAFT_142404</name>
</gene>
<dbReference type="PANTHER" id="PTHR19384">
    <property type="entry name" value="NITRIC OXIDE SYNTHASE-RELATED"/>
    <property type="match status" value="1"/>
</dbReference>
<feature type="domain" description="Flavodoxin-like" evidence="18">
    <location>
        <begin position="493"/>
        <end position="636"/>
    </location>
</feature>
<dbReference type="EC" id="1.6.2.4" evidence="16"/>
<evidence type="ECO:0000256" key="13">
    <source>
        <dbReference type="ARBA" id="ARBA00023033"/>
    </source>
</evidence>
<evidence type="ECO:0000313" key="21">
    <source>
        <dbReference type="Proteomes" id="UP000235023"/>
    </source>
</evidence>
<feature type="binding site" description="axial binding residue" evidence="17">
    <location>
        <position position="404"/>
    </location>
    <ligand>
        <name>heme</name>
        <dbReference type="ChEBI" id="CHEBI:30413"/>
    </ligand>
    <ligandPart>
        <name>Fe</name>
        <dbReference type="ChEBI" id="CHEBI:18248"/>
    </ligandPart>
</feature>
<evidence type="ECO:0000256" key="6">
    <source>
        <dbReference type="ARBA" id="ARBA00022643"/>
    </source>
</evidence>
<dbReference type="InterPro" id="IPR017927">
    <property type="entry name" value="FAD-bd_FR_type"/>
</dbReference>
<dbReference type="InterPro" id="IPR039261">
    <property type="entry name" value="FNR_nucleotide-bd"/>
</dbReference>
<evidence type="ECO:0000259" key="18">
    <source>
        <dbReference type="PROSITE" id="PS50902"/>
    </source>
</evidence>
<dbReference type="Proteomes" id="UP000235023">
    <property type="component" value="Unassembled WGS sequence"/>
</dbReference>
<evidence type="ECO:0000256" key="11">
    <source>
        <dbReference type="ARBA" id="ARBA00023002"/>
    </source>
</evidence>
<comment type="catalytic activity">
    <reaction evidence="15 16">
        <text>2 oxidized [cytochrome P450] + NADPH = 2 reduced [cytochrome P450] + NADP(+) + H(+)</text>
        <dbReference type="Rhea" id="RHEA:24040"/>
        <dbReference type="Rhea" id="RHEA-COMP:14627"/>
        <dbReference type="Rhea" id="RHEA-COMP:14628"/>
        <dbReference type="ChEBI" id="CHEBI:15378"/>
        <dbReference type="ChEBI" id="CHEBI:55376"/>
        <dbReference type="ChEBI" id="CHEBI:57783"/>
        <dbReference type="ChEBI" id="CHEBI:58349"/>
        <dbReference type="ChEBI" id="CHEBI:60344"/>
        <dbReference type="EC" id="1.6.2.4"/>
    </reaction>
</comment>
<keyword evidence="9 16" id="KW-0521">NADP</keyword>
<dbReference type="InterPro" id="IPR008254">
    <property type="entry name" value="Flavodoxin/NO_synth"/>
</dbReference>
<evidence type="ECO:0000256" key="9">
    <source>
        <dbReference type="ARBA" id="ARBA00022857"/>
    </source>
</evidence>
<dbReference type="Pfam" id="PF00258">
    <property type="entry name" value="Flavodoxin_1"/>
    <property type="match status" value="1"/>
</dbReference>
<evidence type="ECO:0000256" key="2">
    <source>
        <dbReference type="ARBA" id="ARBA00010018"/>
    </source>
</evidence>
<dbReference type="FunFam" id="1.10.630.10:FF:000040">
    <property type="entry name" value="Bifunctional cytochrome P450/NADPH--P450 reductase"/>
    <property type="match status" value="1"/>
</dbReference>
<dbReference type="Gene3D" id="3.40.50.360">
    <property type="match status" value="1"/>
</dbReference>
<dbReference type="PRINTS" id="PR00371">
    <property type="entry name" value="FPNCR"/>
</dbReference>
<dbReference type="SUPFAM" id="SSF52343">
    <property type="entry name" value="Ferredoxin reductase-like, C-terminal NADP-linked domain"/>
    <property type="match status" value="1"/>
</dbReference>
<evidence type="ECO:0000259" key="19">
    <source>
        <dbReference type="PROSITE" id="PS51384"/>
    </source>
</evidence>
<dbReference type="EC" id="1.14.14.1" evidence="16"/>
<keyword evidence="3 16" id="KW-0813">Transport</keyword>
<evidence type="ECO:0000256" key="5">
    <source>
        <dbReference type="ARBA" id="ARBA00022630"/>
    </source>
</evidence>
<dbReference type="GO" id="GO:0010181">
    <property type="term" value="F:FMN binding"/>
    <property type="evidence" value="ECO:0007669"/>
    <property type="project" value="UniProtKB-UniRule"/>
</dbReference>
<evidence type="ECO:0000256" key="16">
    <source>
        <dbReference type="PIRNR" id="PIRNR000209"/>
    </source>
</evidence>
<dbReference type="InterPro" id="IPR023206">
    <property type="entry name" value="Bifunctional_P450_P450_red"/>
</dbReference>
<evidence type="ECO:0000256" key="15">
    <source>
        <dbReference type="ARBA" id="ARBA00049342"/>
    </source>
</evidence>
<dbReference type="CDD" id="cd06206">
    <property type="entry name" value="bifunctional_CYPOR"/>
    <property type="match status" value="1"/>
</dbReference>
<dbReference type="AlphaFoldDB" id="A0A2J5I767"/>
<dbReference type="InterPro" id="IPR003097">
    <property type="entry name" value="CysJ-like_FAD-binding"/>
</dbReference>
<keyword evidence="5 16" id="KW-0285">Flavoprotein</keyword>
<feature type="domain" description="FAD-binding FR-type" evidence="19">
    <location>
        <begin position="675"/>
        <end position="909"/>
    </location>
</feature>
<dbReference type="PIRSF" id="PIRSF000209">
    <property type="entry name" value="Bifunctional_P450_P450R"/>
    <property type="match status" value="1"/>
</dbReference>
<dbReference type="PANTHER" id="PTHR19384:SF127">
    <property type="entry name" value="BIFUNCTIONAL CYTOCHROME P450_NADPH--P450 REDUCTASE"/>
    <property type="match status" value="1"/>
</dbReference>
<dbReference type="SUPFAM" id="SSF52218">
    <property type="entry name" value="Flavoproteins"/>
    <property type="match status" value="1"/>
</dbReference>
<dbReference type="InterPro" id="IPR017972">
    <property type="entry name" value="Cyt_P450_CS"/>
</dbReference>
<dbReference type="GO" id="GO:0005829">
    <property type="term" value="C:cytosol"/>
    <property type="evidence" value="ECO:0007669"/>
    <property type="project" value="TreeGrafter"/>
</dbReference>
<evidence type="ECO:0000256" key="10">
    <source>
        <dbReference type="ARBA" id="ARBA00022982"/>
    </source>
</evidence>
<evidence type="ECO:0000256" key="3">
    <source>
        <dbReference type="ARBA" id="ARBA00022448"/>
    </source>
</evidence>
<dbReference type="Pfam" id="PF00667">
    <property type="entry name" value="FAD_binding_1"/>
    <property type="match status" value="1"/>
</dbReference>
<name>A0A2J5I767_9EURO</name>
<keyword evidence="6 16" id="KW-0288">FMN</keyword>
<dbReference type="PROSITE" id="PS50902">
    <property type="entry name" value="FLAVODOXIN_LIKE"/>
    <property type="match status" value="1"/>
</dbReference>
<dbReference type="Pfam" id="PF00067">
    <property type="entry name" value="p450"/>
    <property type="match status" value="1"/>
</dbReference>
<dbReference type="PROSITE" id="PS51384">
    <property type="entry name" value="FAD_FR"/>
    <property type="match status" value="1"/>
</dbReference>
<reference evidence="21" key="1">
    <citation type="submission" date="2017-12" db="EMBL/GenBank/DDBJ databases">
        <authorList>
            <consortium name="DOE Joint Genome Institute"/>
            <person name="Mondo S.J."/>
            <person name="Kjaerbolling I."/>
            <person name="Vesth T.C."/>
            <person name="Frisvad J.C."/>
            <person name="Nybo J.L."/>
            <person name="Theobald S."/>
            <person name="Kuo A."/>
            <person name="Bowyer P."/>
            <person name="Matsuda Y."/>
            <person name="Lyhne E.K."/>
            <person name="Kogle M.E."/>
            <person name="Clum A."/>
            <person name="Lipzen A."/>
            <person name="Salamov A."/>
            <person name="Ngan C.Y."/>
            <person name="Daum C."/>
            <person name="Chiniquy J."/>
            <person name="Barry K."/>
            <person name="LaButti K."/>
            <person name="Haridas S."/>
            <person name="Simmons B.A."/>
            <person name="Magnuson J.K."/>
            <person name="Mortensen U.H."/>
            <person name="Larsen T.O."/>
            <person name="Grigoriev I.V."/>
            <person name="Baker S.E."/>
            <person name="Andersen M.R."/>
            <person name="Nordberg H.P."/>
            <person name="Cantor M.N."/>
            <person name="Hua S.X."/>
        </authorList>
    </citation>
    <scope>NUCLEOTIDE SEQUENCE [LARGE SCALE GENOMIC DNA]</scope>
    <source>
        <strain evidence="21">IBT 19404</strain>
    </source>
</reference>
<organism evidence="20 21">
    <name type="scientific">Aspergillus taichungensis</name>
    <dbReference type="NCBI Taxonomy" id="482145"/>
    <lineage>
        <taxon>Eukaryota</taxon>
        <taxon>Fungi</taxon>
        <taxon>Dikarya</taxon>
        <taxon>Ascomycota</taxon>
        <taxon>Pezizomycotina</taxon>
        <taxon>Eurotiomycetes</taxon>
        <taxon>Eurotiomycetidae</taxon>
        <taxon>Eurotiales</taxon>
        <taxon>Aspergillaceae</taxon>
        <taxon>Aspergillus</taxon>
        <taxon>Aspergillus subgen. Circumdati</taxon>
    </lineage>
</organism>
<evidence type="ECO:0000256" key="8">
    <source>
        <dbReference type="ARBA" id="ARBA00022827"/>
    </source>
</evidence>
<dbReference type="Gene3D" id="1.10.630.10">
    <property type="entry name" value="Cytochrome P450"/>
    <property type="match status" value="1"/>
</dbReference>
<evidence type="ECO:0000313" key="20">
    <source>
        <dbReference type="EMBL" id="PLN85682.1"/>
    </source>
</evidence>
<keyword evidence="13 16" id="KW-0503">Monooxygenase</keyword>
<dbReference type="GO" id="GO:0020037">
    <property type="term" value="F:heme binding"/>
    <property type="evidence" value="ECO:0007669"/>
    <property type="project" value="UniProtKB-UniRule"/>
</dbReference>